<name>A0AAD6WWT5_9AGAR</name>
<evidence type="ECO:0000313" key="2">
    <source>
        <dbReference type="EMBL" id="KAJ7024054.1"/>
    </source>
</evidence>
<gene>
    <name evidence="2" type="ORF">C8F04DRAFT_890996</name>
</gene>
<reference evidence="2" key="1">
    <citation type="submission" date="2023-03" db="EMBL/GenBank/DDBJ databases">
        <title>Massive genome expansion in bonnet fungi (Mycena s.s.) driven by repeated elements and novel gene families across ecological guilds.</title>
        <authorList>
            <consortium name="Lawrence Berkeley National Laboratory"/>
            <person name="Harder C.B."/>
            <person name="Miyauchi S."/>
            <person name="Viragh M."/>
            <person name="Kuo A."/>
            <person name="Thoen E."/>
            <person name="Andreopoulos B."/>
            <person name="Lu D."/>
            <person name="Skrede I."/>
            <person name="Drula E."/>
            <person name="Henrissat B."/>
            <person name="Morin E."/>
            <person name="Kohler A."/>
            <person name="Barry K."/>
            <person name="LaButti K."/>
            <person name="Morin E."/>
            <person name="Salamov A."/>
            <person name="Lipzen A."/>
            <person name="Mereny Z."/>
            <person name="Hegedus B."/>
            <person name="Baldrian P."/>
            <person name="Stursova M."/>
            <person name="Weitz H."/>
            <person name="Taylor A."/>
            <person name="Grigoriev I.V."/>
            <person name="Nagy L.G."/>
            <person name="Martin F."/>
            <person name="Kauserud H."/>
        </authorList>
    </citation>
    <scope>NUCLEOTIDE SEQUENCE</scope>
    <source>
        <strain evidence="2">CBHHK200</strain>
    </source>
</reference>
<organism evidence="2 3">
    <name type="scientific">Mycena alexandri</name>
    <dbReference type="NCBI Taxonomy" id="1745969"/>
    <lineage>
        <taxon>Eukaryota</taxon>
        <taxon>Fungi</taxon>
        <taxon>Dikarya</taxon>
        <taxon>Basidiomycota</taxon>
        <taxon>Agaricomycotina</taxon>
        <taxon>Agaricomycetes</taxon>
        <taxon>Agaricomycetidae</taxon>
        <taxon>Agaricales</taxon>
        <taxon>Marasmiineae</taxon>
        <taxon>Mycenaceae</taxon>
        <taxon>Mycena</taxon>
    </lineage>
</organism>
<sequence>WDLWPDGEFEVDFWAKFENAKQLQVHWSCRVTGGDRRGEDMAGNWEAGKRITRTCQGIITCDVDTCSIILRPQTTAQGISGQLLRRCRCNGRLIHYPCEVKSTLHKWSGGVHYSNLGKHQHARLTHILHVTPREQARFEEIVTAHPKTRALGLVVGVPGIHGPGASVADISPVYLNADRVRKERDKIKKGDGQGGDGFIAEFAAFAETHADFVVFSQLGAVTVICMQTPFMASQLLKTELITSGPVNGLVSDAAHGWWLIRTSLLIITSVYCVSLYCWVPAIFSYSNGATAAHYECHFYALLESIAHQAELRKVEVTDELFAGIADFSEAERAGFCAAFIRFWTVRPNNTRTPTQLAEDFQAIYRGCTQHFRAGVTRVKKISGVIPPGQADAFEFRVLALLTAADSEQFQARAHAVIRDFPKTESWLGWWMRKSHAMMLFASERKMDPEIWDSIPDSTNAEEALHWKLYCAAGRNHGLMEGLHSLFAVAEYYQRLYSGTIGGCLLFARRTHADILFLVGVPIRHGQAEPWKVIAQRIGRTKPGRAPDAANSRRKKNDGRPPDTSAELLGKSKSGKGASRPAPHPSYPWSRNSCWIDSGLDLIFNAVTRDFPDFSSRFDDINPDCSLAPLHKVMQLRHRLPGSTSDVSTMLSVQRDSFRDHLKACRLIRSTNSFESIMVWLPGIARKGDGSSRLAESYFYSKSVSIRTCTGTEDGIAKHAQISSKASKRYVHVLNASECQKFKHSIKQWLRTKILVNKTPEAMECWKVHEGNQCCPGAAHRVSFMVELPIILILEVNDEQDNDWDFPPSLKIPCNNISDTAITYDIVGRGLYSRTKEHYITRYCDPGNSAVFTYDGQKNGGSSI</sequence>
<dbReference type="EMBL" id="JARJCM010000176">
    <property type="protein sequence ID" value="KAJ7024054.1"/>
    <property type="molecule type" value="Genomic_DNA"/>
</dbReference>
<evidence type="ECO:0000256" key="1">
    <source>
        <dbReference type="SAM" id="MobiDB-lite"/>
    </source>
</evidence>
<dbReference type="AlphaFoldDB" id="A0AAD6WWT5"/>
<evidence type="ECO:0000313" key="3">
    <source>
        <dbReference type="Proteomes" id="UP001218188"/>
    </source>
</evidence>
<feature type="non-terminal residue" evidence="2">
    <location>
        <position position="1"/>
    </location>
</feature>
<accession>A0AAD6WWT5</accession>
<proteinExistence type="predicted"/>
<comment type="caution">
    <text evidence="2">The sequence shown here is derived from an EMBL/GenBank/DDBJ whole genome shotgun (WGS) entry which is preliminary data.</text>
</comment>
<feature type="region of interest" description="Disordered" evidence="1">
    <location>
        <begin position="536"/>
        <end position="584"/>
    </location>
</feature>
<dbReference type="Proteomes" id="UP001218188">
    <property type="component" value="Unassembled WGS sequence"/>
</dbReference>
<keyword evidence="3" id="KW-1185">Reference proteome</keyword>
<feature type="non-terminal residue" evidence="2">
    <location>
        <position position="863"/>
    </location>
</feature>
<protein>
    <submittedName>
        <fullName evidence="2">Uncharacterized protein</fullName>
    </submittedName>
</protein>